<dbReference type="InterPro" id="IPR047952">
    <property type="entry name" value="Transpos_IS4"/>
</dbReference>
<dbReference type="SUPFAM" id="SSF53098">
    <property type="entry name" value="Ribonuclease H-like"/>
    <property type="match status" value="1"/>
</dbReference>
<keyword evidence="3" id="KW-0238">DNA-binding</keyword>
<dbReference type="InterPro" id="IPR002559">
    <property type="entry name" value="Transposase_11"/>
</dbReference>
<accession>A0A9X2CSS1</accession>
<gene>
    <name evidence="6" type="ORF">MF646_10555</name>
</gene>
<protein>
    <submittedName>
        <fullName evidence="6">IS4 family transposase</fullName>
    </submittedName>
</protein>
<keyword evidence="4" id="KW-0233">DNA recombination</keyword>
<comment type="similarity">
    <text evidence="1">Belongs to the transposase 11 family.</text>
</comment>
<comment type="caution">
    <text evidence="6">The sequence shown here is derived from an EMBL/GenBank/DDBJ whole genome shotgun (WGS) entry which is preliminary data.</text>
</comment>
<dbReference type="NCBIfam" id="NF033592">
    <property type="entry name" value="transpos_IS4_1"/>
    <property type="match status" value="1"/>
</dbReference>
<evidence type="ECO:0000259" key="5">
    <source>
        <dbReference type="Pfam" id="PF01609"/>
    </source>
</evidence>
<dbReference type="PANTHER" id="PTHR33258">
    <property type="entry name" value="TRANSPOSASE INSL FOR INSERTION SEQUENCE ELEMENT IS186A-RELATED"/>
    <property type="match status" value="1"/>
</dbReference>
<proteinExistence type="inferred from homology"/>
<evidence type="ECO:0000256" key="1">
    <source>
        <dbReference type="ARBA" id="ARBA00010075"/>
    </source>
</evidence>
<dbReference type="GO" id="GO:0004803">
    <property type="term" value="F:transposase activity"/>
    <property type="evidence" value="ECO:0007669"/>
    <property type="project" value="InterPro"/>
</dbReference>
<organism evidence="6 7">
    <name type="scientific">Halalkalibacter alkaliphilus</name>
    <dbReference type="NCBI Taxonomy" id="2917993"/>
    <lineage>
        <taxon>Bacteria</taxon>
        <taxon>Bacillati</taxon>
        <taxon>Bacillota</taxon>
        <taxon>Bacilli</taxon>
        <taxon>Bacillales</taxon>
        <taxon>Bacillaceae</taxon>
        <taxon>Halalkalibacter</taxon>
    </lineage>
</organism>
<dbReference type="GO" id="GO:0003677">
    <property type="term" value="F:DNA binding"/>
    <property type="evidence" value="ECO:0007669"/>
    <property type="project" value="UniProtKB-KW"/>
</dbReference>
<reference evidence="6" key="1">
    <citation type="submission" date="2022-02" db="EMBL/GenBank/DDBJ databases">
        <title>Halalkalibacter sp. nov. isolated from Lonar Lake, India.</title>
        <authorList>
            <person name="Joshi A."/>
            <person name="Thite S."/>
            <person name="Lodha T."/>
        </authorList>
    </citation>
    <scope>NUCLEOTIDE SEQUENCE</scope>
    <source>
        <strain evidence="6">MEB205</strain>
    </source>
</reference>
<dbReference type="InterPro" id="IPR012337">
    <property type="entry name" value="RNaseH-like_sf"/>
</dbReference>
<dbReference type="RefSeq" id="WP_250096456.1">
    <property type="nucleotide sequence ID" value="NZ_JAKRYL010000009.1"/>
</dbReference>
<evidence type="ECO:0000313" key="7">
    <source>
        <dbReference type="Proteomes" id="UP001139150"/>
    </source>
</evidence>
<dbReference type="Pfam" id="PF01609">
    <property type="entry name" value="DDE_Tnp_1"/>
    <property type="match status" value="1"/>
</dbReference>
<name>A0A9X2CSS1_9BACI</name>
<feature type="domain" description="Transposase IS4-like" evidence="5">
    <location>
        <begin position="111"/>
        <end position="324"/>
    </location>
</feature>
<dbReference type="EMBL" id="JAKRYL010000009">
    <property type="protein sequence ID" value="MCL7747559.1"/>
    <property type="molecule type" value="Genomic_DNA"/>
</dbReference>
<dbReference type="AlphaFoldDB" id="A0A9X2CSS1"/>
<keyword evidence="7" id="KW-1185">Reference proteome</keyword>
<dbReference type="PANTHER" id="PTHR33258:SF1">
    <property type="entry name" value="TRANSPOSASE INSL FOR INSERTION SEQUENCE ELEMENT IS186A-RELATED"/>
    <property type="match status" value="1"/>
</dbReference>
<evidence type="ECO:0000256" key="3">
    <source>
        <dbReference type="ARBA" id="ARBA00023125"/>
    </source>
</evidence>
<dbReference type="GO" id="GO:0006313">
    <property type="term" value="P:DNA transposition"/>
    <property type="evidence" value="ECO:0007669"/>
    <property type="project" value="InterPro"/>
</dbReference>
<keyword evidence="2" id="KW-0815">Transposition</keyword>
<sequence>MNKINTLPQLLQLFISEEDFDQIAVKYGYIETARKFNFIHLIHFWSIAATKAWSGFREAEANLPNCSTLPNVDHSTLAKKAKSVPYQLIREIFQLLIKRMNRSLRRSFVKKYKLYAVDSTTITFKHPNYSWARYTSSRHAIRLHTTFDLLNHQPSQVIETTGRDHDIMVAPKLYTHEDINAVFIGDRGYASTATFEDLNEQNQHFVIRIADAYTASKRKALKRLNVEKTNIVRDETAILGKGSRETKKRYRLVTFQDSEGHDIRVATNLMDCSAEAIASMYKSRWQIELFFRWVKQNLKLSNLFGMSENAVYSQVFGTLISYLLLRWLYNETKSAWSMVYSLNFLDFSRRFIQHTLPSEVKAEIQWFHLNRRSLSYLDGKY</sequence>
<evidence type="ECO:0000256" key="4">
    <source>
        <dbReference type="ARBA" id="ARBA00023172"/>
    </source>
</evidence>
<evidence type="ECO:0000313" key="6">
    <source>
        <dbReference type="EMBL" id="MCL7747559.1"/>
    </source>
</evidence>
<dbReference type="Proteomes" id="UP001139150">
    <property type="component" value="Unassembled WGS sequence"/>
</dbReference>
<evidence type="ECO:0000256" key="2">
    <source>
        <dbReference type="ARBA" id="ARBA00022578"/>
    </source>
</evidence>